<sequence length="62" mass="6598">MAILIAALVIGMLALFWLWKVPISGMVTALKKGGSGTFEAYTIIVLLVGGSAAVIYMVWEVL</sequence>
<keyword evidence="1" id="KW-0472">Membrane</keyword>
<name>A0ABT3PTA0_9BACT</name>
<evidence type="ECO:0000313" key="3">
    <source>
        <dbReference type="Proteomes" id="UP001207918"/>
    </source>
</evidence>
<keyword evidence="1" id="KW-1133">Transmembrane helix</keyword>
<keyword evidence="3" id="KW-1185">Reference proteome</keyword>
<protein>
    <submittedName>
        <fullName evidence="2">Uncharacterized protein</fullName>
    </submittedName>
</protein>
<evidence type="ECO:0000313" key="2">
    <source>
        <dbReference type="EMBL" id="MCW9709088.1"/>
    </source>
</evidence>
<proteinExistence type="predicted"/>
<reference evidence="2 3" key="1">
    <citation type="submission" date="2021-03" db="EMBL/GenBank/DDBJ databases">
        <title>Aliifodinibius sp. nov., a new bacterium isolated from saline soil.</title>
        <authorList>
            <person name="Galisteo C."/>
            <person name="De La Haba R."/>
            <person name="Sanchez-Porro C."/>
            <person name="Ventosa A."/>
        </authorList>
    </citation>
    <scope>NUCLEOTIDE SEQUENCE [LARGE SCALE GENOMIC DNA]</scope>
    <source>
        <strain evidence="2 3">1BSP15-2V2</strain>
    </source>
</reference>
<dbReference type="Proteomes" id="UP001207918">
    <property type="component" value="Unassembled WGS sequence"/>
</dbReference>
<keyword evidence="1" id="KW-0812">Transmembrane</keyword>
<dbReference type="EMBL" id="JAGGJA010000022">
    <property type="protein sequence ID" value="MCW9709088.1"/>
    <property type="molecule type" value="Genomic_DNA"/>
</dbReference>
<feature type="transmembrane region" description="Helical" evidence="1">
    <location>
        <begin position="41"/>
        <end position="59"/>
    </location>
</feature>
<organism evidence="2 3">
    <name type="scientific">Fodinibius salsisoli</name>
    <dbReference type="NCBI Taxonomy" id="2820877"/>
    <lineage>
        <taxon>Bacteria</taxon>
        <taxon>Pseudomonadati</taxon>
        <taxon>Balneolota</taxon>
        <taxon>Balneolia</taxon>
        <taxon>Balneolales</taxon>
        <taxon>Balneolaceae</taxon>
        <taxon>Fodinibius</taxon>
    </lineage>
</organism>
<gene>
    <name evidence="2" type="ORF">J6I44_19665</name>
</gene>
<comment type="caution">
    <text evidence="2">The sequence shown here is derived from an EMBL/GenBank/DDBJ whole genome shotgun (WGS) entry which is preliminary data.</text>
</comment>
<evidence type="ECO:0000256" key="1">
    <source>
        <dbReference type="SAM" id="Phobius"/>
    </source>
</evidence>
<accession>A0ABT3PTA0</accession>
<dbReference type="RefSeq" id="WP_265767956.1">
    <property type="nucleotide sequence ID" value="NZ_JAGGJA010000022.1"/>
</dbReference>